<proteinExistence type="predicted"/>
<feature type="region of interest" description="Disordered" evidence="1">
    <location>
        <begin position="1"/>
        <end position="35"/>
    </location>
</feature>
<reference evidence="2 3" key="1">
    <citation type="submission" date="2019-11" db="EMBL/GenBank/DDBJ databases">
        <authorList>
            <person name="Dong K."/>
        </authorList>
    </citation>
    <scope>NUCLEOTIDE SEQUENCE [LARGE SCALE GENOMIC DNA]</scope>
    <source>
        <strain evidence="2 3">NBRC 112902</strain>
    </source>
</reference>
<sequence>MQNPRAEAYGAPQNQDVSPFPQRQDEKATPKVRMQQEGEVLQVEVSGDFSKLQEAAGSDNVLAGLLHQISATSSPGKLADDDAANFVLGFVDGMHPQDPAEVLLLTQMATIHQATMTLAHRLNRASVIPQQDAAERALNKLARTYAAQVEALKRYRSKGQQVVRVERVTVESGAQAVVGNVNHGGGAHG</sequence>
<evidence type="ECO:0000313" key="3">
    <source>
        <dbReference type="Proteomes" id="UP000449846"/>
    </source>
</evidence>
<comment type="caution">
    <text evidence="2">The sequence shown here is derived from an EMBL/GenBank/DDBJ whole genome shotgun (WGS) entry which is preliminary data.</text>
</comment>
<evidence type="ECO:0000313" key="2">
    <source>
        <dbReference type="EMBL" id="MTH57878.1"/>
    </source>
</evidence>
<dbReference type="OrthoDB" id="7432673at2"/>
<dbReference type="EMBL" id="WMIG01000001">
    <property type="protein sequence ID" value="MTH57878.1"/>
    <property type="molecule type" value="Genomic_DNA"/>
</dbReference>
<accession>A0A844HGB2</accession>
<dbReference type="RefSeq" id="WP_155037807.1">
    <property type="nucleotide sequence ID" value="NZ_WMIG01000001.1"/>
</dbReference>
<organism evidence="2 3">
    <name type="scientific">Paracoccus litorisediminis</name>
    <dbReference type="NCBI Taxonomy" id="2006130"/>
    <lineage>
        <taxon>Bacteria</taxon>
        <taxon>Pseudomonadati</taxon>
        <taxon>Pseudomonadota</taxon>
        <taxon>Alphaproteobacteria</taxon>
        <taxon>Rhodobacterales</taxon>
        <taxon>Paracoccaceae</taxon>
        <taxon>Paracoccus</taxon>
    </lineage>
</organism>
<evidence type="ECO:0000256" key="1">
    <source>
        <dbReference type="SAM" id="MobiDB-lite"/>
    </source>
</evidence>
<protein>
    <submittedName>
        <fullName evidence="2">Uncharacterized protein</fullName>
    </submittedName>
</protein>
<dbReference type="Proteomes" id="UP000449846">
    <property type="component" value="Unassembled WGS sequence"/>
</dbReference>
<dbReference type="AlphaFoldDB" id="A0A844HGB2"/>
<keyword evidence="3" id="KW-1185">Reference proteome</keyword>
<gene>
    <name evidence="2" type="ORF">GL300_01505</name>
</gene>
<name>A0A844HGB2_9RHOB</name>